<dbReference type="Proteomes" id="UP000772434">
    <property type="component" value="Unassembled WGS sequence"/>
</dbReference>
<dbReference type="PANTHER" id="PTHR47072">
    <property type="match status" value="1"/>
</dbReference>
<evidence type="ECO:0000313" key="4">
    <source>
        <dbReference type="Proteomes" id="UP000772434"/>
    </source>
</evidence>
<feature type="compositionally biased region" description="Acidic residues" evidence="1">
    <location>
        <begin position="174"/>
        <end position="188"/>
    </location>
</feature>
<name>A0A9P5PHM7_9AGAR</name>
<gene>
    <name evidence="3" type="ORF">BDP27DRAFT_1367896</name>
</gene>
<reference evidence="3" key="1">
    <citation type="submission" date="2020-11" db="EMBL/GenBank/DDBJ databases">
        <authorList>
            <consortium name="DOE Joint Genome Institute"/>
            <person name="Ahrendt S."/>
            <person name="Riley R."/>
            <person name="Andreopoulos W."/>
            <person name="Labutti K."/>
            <person name="Pangilinan J."/>
            <person name="Ruiz-Duenas F.J."/>
            <person name="Barrasa J.M."/>
            <person name="Sanchez-Garcia M."/>
            <person name="Camarero S."/>
            <person name="Miyauchi S."/>
            <person name="Serrano A."/>
            <person name="Linde D."/>
            <person name="Babiker R."/>
            <person name="Drula E."/>
            <person name="Ayuso-Fernandez I."/>
            <person name="Pacheco R."/>
            <person name="Padilla G."/>
            <person name="Ferreira P."/>
            <person name="Barriuso J."/>
            <person name="Kellner H."/>
            <person name="Castanera R."/>
            <person name="Alfaro M."/>
            <person name="Ramirez L."/>
            <person name="Pisabarro A.G."/>
            <person name="Kuo A."/>
            <person name="Tritt A."/>
            <person name="Lipzen A."/>
            <person name="He G."/>
            <person name="Yan M."/>
            <person name="Ng V."/>
            <person name="Cullen D."/>
            <person name="Martin F."/>
            <person name="Rosso M.-N."/>
            <person name="Henrissat B."/>
            <person name="Hibbett D."/>
            <person name="Martinez A.T."/>
            <person name="Grigoriev I.V."/>
        </authorList>
    </citation>
    <scope>NUCLEOTIDE SEQUENCE</scope>
    <source>
        <strain evidence="3">AH 40177</strain>
    </source>
</reference>
<evidence type="ECO:0000259" key="2">
    <source>
        <dbReference type="Pfam" id="PF12776"/>
    </source>
</evidence>
<feature type="region of interest" description="Disordered" evidence="1">
    <location>
        <begin position="170"/>
        <end position="206"/>
    </location>
</feature>
<proteinExistence type="predicted"/>
<evidence type="ECO:0000313" key="3">
    <source>
        <dbReference type="EMBL" id="KAF9063566.1"/>
    </source>
</evidence>
<protein>
    <recommendedName>
        <fullName evidence="2">Myb/SANT-like domain-containing protein</fullName>
    </recommendedName>
</protein>
<dbReference type="EMBL" id="JADNRY010000143">
    <property type="protein sequence ID" value="KAF9063566.1"/>
    <property type="molecule type" value="Genomic_DNA"/>
</dbReference>
<dbReference type="Pfam" id="PF12776">
    <property type="entry name" value="Myb_DNA-bind_3"/>
    <property type="match status" value="1"/>
</dbReference>
<comment type="caution">
    <text evidence="3">The sequence shown here is derived from an EMBL/GenBank/DDBJ whole genome shotgun (WGS) entry which is preliminary data.</text>
</comment>
<feature type="compositionally biased region" description="Polar residues" evidence="1">
    <location>
        <begin position="191"/>
        <end position="206"/>
    </location>
</feature>
<dbReference type="InterPro" id="IPR024752">
    <property type="entry name" value="Myb/SANT-like_dom"/>
</dbReference>
<keyword evidence="4" id="KW-1185">Reference proteome</keyword>
<dbReference type="OrthoDB" id="3366674at2759"/>
<accession>A0A9P5PHM7</accession>
<sequence length="336" mass="36670">MSEIIETSQTASPKPEKSSTKKAIWSTVDDEVLVTVLKEQKSGGFQTDNGGFHNDAYKAASIKLAFSMATSKGPQKTSEMCKTRWGTLKKNLKDVKSICEKSGFGWDAERAIATATDQVWEDLIKSKPKLKCWHKKSFLLYDQILDLIEGQVATGGSVFFPGVLGAVGPLEGEAGSEEEDNNSDEEEDSARVTSSQTPARRPLVQNSSTDFATPATVLRKRVPATSDLTECPAKRAHGCKPMQSNAGFEMAEAVCDLARSAMGDNNPSVLSPARKTRAIACVENNNELSDNEMIDAFKLIRRDTSVADTYLAIHCVKRRTRFIQAEISAAAEHPFV</sequence>
<feature type="region of interest" description="Disordered" evidence="1">
    <location>
        <begin position="1"/>
        <end position="22"/>
    </location>
</feature>
<organism evidence="3 4">
    <name type="scientific">Rhodocollybia butyracea</name>
    <dbReference type="NCBI Taxonomy" id="206335"/>
    <lineage>
        <taxon>Eukaryota</taxon>
        <taxon>Fungi</taxon>
        <taxon>Dikarya</taxon>
        <taxon>Basidiomycota</taxon>
        <taxon>Agaricomycotina</taxon>
        <taxon>Agaricomycetes</taxon>
        <taxon>Agaricomycetidae</taxon>
        <taxon>Agaricales</taxon>
        <taxon>Marasmiineae</taxon>
        <taxon>Omphalotaceae</taxon>
        <taxon>Rhodocollybia</taxon>
    </lineage>
</organism>
<feature type="compositionally biased region" description="Polar residues" evidence="1">
    <location>
        <begin position="1"/>
        <end position="12"/>
    </location>
</feature>
<dbReference type="AlphaFoldDB" id="A0A9P5PHM7"/>
<dbReference type="PANTHER" id="PTHR47072:SF4">
    <property type="entry name" value="MYB_SANT-LIKE DOMAIN-CONTAINING PROTEIN"/>
    <property type="match status" value="1"/>
</dbReference>
<evidence type="ECO:0000256" key="1">
    <source>
        <dbReference type="SAM" id="MobiDB-lite"/>
    </source>
</evidence>
<feature type="domain" description="Myb/SANT-like" evidence="2">
    <location>
        <begin position="25"/>
        <end position="122"/>
    </location>
</feature>